<accession>A0A2R8C130</accession>
<dbReference type="InterPro" id="IPR036890">
    <property type="entry name" value="HATPase_C_sf"/>
</dbReference>
<keyword evidence="2" id="KW-0808">Transferase</keyword>
<dbReference type="InterPro" id="IPR003594">
    <property type="entry name" value="HATPase_dom"/>
</dbReference>
<name>A0A2R8C130_9RHOB</name>
<gene>
    <name evidence="2" type="primary">rsbT_1</name>
    <name evidence="2" type="ORF">PAA8504_03925</name>
</gene>
<dbReference type="PANTHER" id="PTHR35801">
    <property type="entry name" value="PHOSPHOSERINE PHOSPHATASE RSBX"/>
    <property type="match status" value="1"/>
</dbReference>
<organism evidence="2 3">
    <name type="scientific">Palleronia abyssalis</name>
    <dbReference type="NCBI Taxonomy" id="1501240"/>
    <lineage>
        <taxon>Bacteria</taxon>
        <taxon>Pseudomonadati</taxon>
        <taxon>Pseudomonadota</taxon>
        <taxon>Alphaproteobacteria</taxon>
        <taxon>Rhodobacterales</taxon>
        <taxon>Roseobacteraceae</taxon>
        <taxon>Palleronia</taxon>
    </lineage>
</organism>
<evidence type="ECO:0000313" key="2">
    <source>
        <dbReference type="EMBL" id="SPJ26069.1"/>
    </source>
</evidence>
<dbReference type="AlphaFoldDB" id="A0A2R8C130"/>
<dbReference type="Gene3D" id="3.30.565.10">
    <property type="entry name" value="Histidine kinase-like ATPase, C-terminal domain"/>
    <property type="match status" value="1"/>
</dbReference>
<sequence length="329" mass="35144">MLELLDITTRADVAIARQHARAEALQAGLGADTAEELAIVATELTTNILKYADEGFFIAQAMPQPRGHSVALVAYDRGPGISNFDLMRQDRQSGGAGAGIGIGAIERLSDRAEVVTGPTGTIWACRFDGPEVERPQGLDVAGLRRSHPTETVCGDAWATLAHRGGVRLALSDGMGHGMSAAEAGQAMAQGAVRRPLETPREKISQLVEELKGSRGGVISILDLHPDIPRMDYGNLGNISCFRLRRGEVKRLVTRDGYVGSAISRPMEEQLDLEPNDLVVLHSDGLRTVNGDVAQSLSGHSALMASALLLARHDLHRSDDISVAAVRWSP</sequence>
<dbReference type="SUPFAM" id="SSF81606">
    <property type="entry name" value="PP2C-like"/>
    <property type="match status" value="1"/>
</dbReference>
<dbReference type="Pfam" id="PF13581">
    <property type="entry name" value="HATPase_c_2"/>
    <property type="match status" value="1"/>
</dbReference>
<dbReference type="OrthoDB" id="479131at2"/>
<dbReference type="GO" id="GO:0004674">
    <property type="term" value="F:protein serine/threonine kinase activity"/>
    <property type="evidence" value="ECO:0007669"/>
    <property type="project" value="UniProtKB-EC"/>
</dbReference>
<reference evidence="3" key="1">
    <citation type="submission" date="2018-03" db="EMBL/GenBank/DDBJ databases">
        <authorList>
            <person name="Rodrigo-Torres L."/>
            <person name="Arahal R. D."/>
            <person name="Lucena T."/>
        </authorList>
    </citation>
    <scope>NUCLEOTIDE SEQUENCE [LARGE SCALE GENOMIC DNA]</scope>
    <source>
        <strain evidence="3">CECT 8504</strain>
    </source>
</reference>
<dbReference type="SMART" id="SM00331">
    <property type="entry name" value="PP2C_SIG"/>
    <property type="match status" value="1"/>
</dbReference>
<dbReference type="SUPFAM" id="SSF55874">
    <property type="entry name" value="ATPase domain of HSP90 chaperone/DNA topoisomerase II/histidine kinase"/>
    <property type="match status" value="1"/>
</dbReference>
<evidence type="ECO:0000259" key="1">
    <source>
        <dbReference type="SMART" id="SM00331"/>
    </source>
</evidence>
<keyword evidence="3" id="KW-1185">Reference proteome</keyword>
<dbReference type="InterPro" id="IPR036457">
    <property type="entry name" value="PPM-type-like_dom_sf"/>
</dbReference>
<dbReference type="RefSeq" id="WP_108895792.1">
    <property type="nucleotide sequence ID" value="NZ_ONZF01000014.1"/>
</dbReference>
<protein>
    <submittedName>
        <fullName evidence="2">Serine/threonine-protein kinase RsbT</fullName>
        <ecNumber evidence="2">2.7.11.1</ecNumber>
    </submittedName>
</protein>
<dbReference type="Proteomes" id="UP000244912">
    <property type="component" value="Unassembled WGS sequence"/>
</dbReference>
<keyword evidence="2" id="KW-0418">Kinase</keyword>
<feature type="domain" description="PPM-type phosphatase" evidence="1">
    <location>
        <begin position="135"/>
        <end position="327"/>
    </location>
</feature>
<dbReference type="InterPro" id="IPR039248">
    <property type="entry name" value="Ptase_RsbX"/>
</dbReference>
<dbReference type="Pfam" id="PF07228">
    <property type="entry name" value="SpoIIE"/>
    <property type="match status" value="1"/>
</dbReference>
<dbReference type="InterPro" id="IPR001932">
    <property type="entry name" value="PPM-type_phosphatase-like_dom"/>
</dbReference>
<dbReference type="EMBL" id="ONZF01000014">
    <property type="protein sequence ID" value="SPJ26069.1"/>
    <property type="molecule type" value="Genomic_DNA"/>
</dbReference>
<dbReference type="PANTHER" id="PTHR35801:SF1">
    <property type="entry name" value="PHOSPHOSERINE PHOSPHATASE RSBX"/>
    <property type="match status" value="1"/>
</dbReference>
<proteinExistence type="predicted"/>
<dbReference type="Gene3D" id="3.60.40.10">
    <property type="entry name" value="PPM-type phosphatase domain"/>
    <property type="match status" value="1"/>
</dbReference>
<dbReference type="EC" id="2.7.11.1" evidence="2"/>
<evidence type="ECO:0000313" key="3">
    <source>
        <dbReference type="Proteomes" id="UP000244912"/>
    </source>
</evidence>